<dbReference type="AlphaFoldDB" id="A0A0G0B7N4"/>
<sequence length="54" mass="6197">MKIKNMQKLTTGSIISRNKNKPDRSQIWVFSTIEENGQLLNIIFPSQEAKYGIS</sequence>
<name>A0A0G0B7N4_9BACT</name>
<dbReference type="STRING" id="1618434.UR52_C0004G0011"/>
<comment type="caution">
    <text evidence="1">The sequence shown here is derived from an EMBL/GenBank/DDBJ whole genome shotgun (WGS) entry which is preliminary data.</text>
</comment>
<protein>
    <submittedName>
        <fullName evidence="1">Uncharacterized protein</fullName>
    </submittedName>
</protein>
<dbReference type="EMBL" id="LBPN01000004">
    <property type="protein sequence ID" value="KKP59726.1"/>
    <property type="molecule type" value="Genomic_DNA"/>
</dbReference>
<evidence type="ECO:0000313" key="2">
    <source>
        <dbReference type="Proteomes" id="UP000034176"/>
    </source>
</evidence>
<dbReference type="Proteomes" id="UP000034176">
    <property type="component" value="Unassembled WGS sequence"/>
</dbReference>
<proteinExistence type="predicted"/>
<gene>
    <name evidence="1" type="ORF">UR52_C0004G0011</name>
</gene>
<organism evidence="1 2">
    <name type="scientific">Candidatus Gottesmanbacteria bacterium GW2011_GWA1_34_13</name>
    <dbReference type="NCBI Taxonomy" id="1618434"/>
    <lineage>
        <taxon>Bacteria</taxon>
        <taxon>Candidatus Gottesmaniibacteriota</taxon>
    </lineage>
</organism>
<reference evidence="1 2" key="1">
    <citation type="journal article" date="2015" name="Nature">
        <title>rRNA introns, odd ribosomes, and small enigmatic genomes across a large radiation of phyla.</title>
        <authorList>
            <person name="Brown C.T."/>
            <person name="Hug L.A."/>
            <person name="Thomas B.C."/>
            <person name="Sharon I."/>
            <person name="Castelle C.J."/>
            <person name="Singh A."/>
            <person name="Wilkins M.J."/>
            <person name="Williams K.H."/>
            <person name="Banfield J.F."/>
        </authorList>
    </citation>
    <scope>NUCLEOTIDE SEQUENCE [LARGE SCALE GENOMIC DNA]</scope>
</reference>
<accession>A0A0G0B7N4</accession>
<evidence type="ECO:0000313" key="1">
    <source>
        <dbReference type="EMBL" id="KKP59726.1"/>
    </source>
</evidence>